<proteinExistence type="predicted"/>
<protein>
    <submittedName>
        <fullName evidence="1">Uncharacterized protein</fullName>
    </submittedName>
</protein>
<accession>A0ABX5LIT6</accession>
<evidence type="ECO:0000313" key="1">
    <source>
        <dbReference type="EMBL" id="PWK94017.1"/>
    </source>
</evidence>
<gene>
    <name evidence="1" type="ORF">B0H50_1248</name>
</gene>
<dbReference type="EMBL" id="QGHD01000024">
    <property type="protein sequence ID" value="PWK94017.1"/>
    <property type="molecule type" value="Genomic_DNA"/>
</dbReference>
<dbReference type="Proteomes" id="UP000245523">
    <property type="component" value="Unassembled WGS sequence"/>
</dbReference>
<sequence length="87" mass="9876">MKNIARVRYVKKGCIMRFNGFSLLSSANTADHTVRSPFEFDKIQNRARMALSETVSMPAVKQPQTKNFKFLSVVALFLSAGIEKIHR</sequence>
<organism evidence="1 2">
    <name type="scientific">Hallerella porci</name>
    <dbReference type="NCBI Taxonomy" id="1945871"/>
    <lineage>
        <taxon>Bacteria</taxon>
        <taxon>Pseudomonadati</taxon>
        <taxon>Fibrobacterota</taxon>
        <taxon>Fibrobacteria</taxon>
        <taxon>Fibrobacterales</taxon>
        <taxon>Fibrobacteraceae</taxon>
        <taxon>Hallerella</taxon>
    </lineage>
</organism>
<name>A0ABX5LIT6_9BACT</name>
<evidence type="ECO:0000313" key="2">
    <source>
        <dbReference type="Proteomes" id="UP000245523"/>
    </source>
</evidence>
<reference evidence="1 2" key="1">
    <citation type="submission" date="2018-05" db="EMBL/GenBank/DDBJ databases">
        <title>Animal gut microbial communities from fecal samples from Wisconsin, USA.</title>
        <authorList>
            <person name="Neumann A."/>
        </authorList>
    </citation>
    <scope>NUCLEOTIDE SEQUENCE [LARGE SCALE GENOMIC DNA]</scope>
    <source>
        <strain evidence="1 2">UWS4</strain>
    </source>
</reference>
<comment type="caution">
    <text evidence="1">The sequence shown here is derived from an EMBL/GenBank/DDBJ whole genome shotgun (WGS) entry which is preliminary data.</text>
</comment>
<keyword evidence="2" id="KW-1185">Reference proteome</keyword>